<feature type="domain" description="Halobacterial output" evidence="1">
    <location>
        <begin position="13"/>
        <end position="83"/>
    </location>
</feature>
<reference evidence="2 3" key="1">
    <citation type="journal article" date="2019" name="Int. J. Syst. Evol. Microbiol.">
        <title>The Global Catalogue of Microorganisms (GCM) 10K type strain sequencing project: providing services to taxonomists for standard genome sequencing and annotation.</title>
        <authorList>
            <consortium name="The Broad Institute Genomics Platform"/>
            <consortium name="The Broad Institute Genome Sequencing Center for Infectious Disease"/>
            <person name="Wu L."/>
            <person name="Ma J."/>
        </authorList>
    </citation>
    <scope>NUCLEOTIDE SEQUENCE [LARGE SCALE GENOMIC DNA]</scope>
    <source>
        <strain evidence="2 3">PSR21</strain>
    </source>
</reference>
<dbReference type="AlphaFoldDB" id="A0ABD6A936"/>
<name>A0ABD6A936_9EURY</name>
<comment type="caution">
    <text evidence="2">The sequence shown here is derived from an EMBL/GenBank/DDBJ whole genome shotgun (WGS) entry which is preliminary data.</text>
</comment>
<accession>A0ABD6A936</accession>
<organism evidence="2 3">
    <name type="scientific">Halomarina halobia</name>
    <dbReference type="NCBI Taxonomy" id="3033386"/>
    <lineage>
        <taxon>Archaea</taxon>
        <taxon>Methanobacteriati</taxon>
        <taxon>Methanobacteriota</taxon>
        <taxon>Stenosarchaea group</taxon>
        <taxon>Halobacteria</taxon>
        <taxon>Halobacteriales</taxon>
        <taxon>Natronomonadaceae</taxon>
        <taxon>Halomarina</taxon>
    </lineage>
</organism>
<evidence type="ECO:0000313" key="2">
    <source>
        <dbReference type="EMBL" id="MFC7316494.1"/>
    </source>
</evidence>
<evidence type="ECO:0000259" key="1">
    <source>
        <dbReference type="Pfam" id="PF18545"/>
    </source>
</evidence>
<sequence length="89" mass="9847">MSAGEDAAAVVRRPLDERIVRTVAAVRGIDATALEQRLYEAVDPDALEQLFARRPDGSRREWGRTSFDLAGCRVVVDTREGVTAYRLAD</sequence>
<evidence type="ECO:0000313" key="3">
    <source>
        <dbReference type="Proteomes" id="UP001596547"/>
    </source>
</evidence>
<dbReference type="Pfam" id="PF18545">
    <property type="entry name" value="HalOD1"/>
    <property type="match status" value="1"/>
</dbReference>
<protein>
    <submittedName>
        <fullName evidence="2">HalOD1 output domain-containing protein</fullName>
    </submittedName>
</protein>
<proteinExistence type="predicted"/>
<dbReference type="GeneID" id="79313787"/>
<keyword evidence="3" id="KW-1185">Reference proteome</keyword>
<dbReference type="InterPro" id="IPR040624">
    <property type="entry name" value="HalOD1"/>
</dbReference>
<dbReference type="RefSeq" id="WP_276304249.1">
    <property type="nucleotide sequence ID" value="NZ_CP119992.1"/>
</dbReference>
<gene>
    <name evidence="2" type="ORF">ACFQPE_06735</name>
</gene>
<dbReference type="EMBL" id="JBHTBF010000002">
    <property type="protein sequence ID" value="MFC7316494.1"/>
    <property type="molecule type" value="Genomic_DNA"/>
</dbReference>
<dbReference type="Proteomes" id="UP001596547">
    <property type="component" value="Unassembled WGS sequence"/>
</dbReference>